<protein>
    <recommendedName>
        <fullName evidence="1">Spore protein YkvP/CgeB glycosyl transferase-like domain-containing protein</fullName>
    </recommendedName>
</protein>
<gene>
    <name evidence="2" type="ORF">BACPEC_01676</name>
</gene>
<dbReference type="EMBL" id="ABVQ01000036">
    <property type="protein sequence ID" value="EEC57169.1"/>
    <property type="molecule type" value="Genomic_DNA"/>
</dbReference>
<dbReference type="InterPro" id="IPR055259">
    <property type="entry name" value="YkvP/CgeB_Glyco_trans-like"/>
</dbReference>
<dbReference type="eggNOG" id="COG4641">
    <property type="taxonomic scope" value="Bacteria"/>
</dbReference>
<evidence type="ECO:0000313" key="3">
    <source>
        <dbReference type="Proteomes" id="UP000003136"/>
    </source>
</evidence>
<dbReference type="AlphaFoldDB" id="B7ARH3"/>
<proteinExistence type="predicted"/>
<dbReference type="HOGENOM" id="CLU_037740_0_0_9"/>
<comment type="caution">
    <text evidence="2">The sequence shown here is derived from an EMBL/GenBank/DDBJ whole genome shotgun (WGS) entry which is preliminary data.</text>
</comment>
<dbReference type="Proteomes" id="UP000003136">
    <property type="component" value="Unassembled WGS sequence"/>
</dbReference>
<organism evidence="2 3">
    <name type="scientific">[Bacteroides] pectinophilus ATCC 43243</name>
    <dbReference type="NCBI Taxonomy" id="483218"/>
    <lineage>
        <taxon>Bacteria</taxon>
        <taxon>Bacillati</taxon>
        <taxon>Bacillota</taxon>
        <taxon>Clostridia</taxon>
        <taxon>Eubacteriales</taxon>
    </lineage>
</organism>
<reference evidence="2 3" key="2">
    <citation type="submission" date="2008-11" db="EMBL/GenBank/DDBJ databases">
        <authorList>
            <person name="Fulton L."/>
            <person name="Clifton S."/>
            <person name="Fulton B."/>
            <person name="Xu J."/>
            <person name="Minx P."/>
            <person name="Pepin K.H."/>
            <person name="Johnson M."/>
            <person name="Bhonagiri V."/>
            <person name="Nash W.E."/>
            <person name="Mardis E.R."/>
            <person name="Wilson R.K."/>
        </authorList>
    </citation>
    <scope>NUCLEOTIDE SEQUENCE [LARGE SCALE GENOMIC DNA]</scope>
    <source>
        <strain evidence="2 3">ATCC 43243</strain>
    </source>
</reference>
<keyword evidence="3" id="KW-1185">Reference proteome</keyword>
<accession>B7ARH3</accession>
<dbReference type="STRING" id="483218.BACPEC_01676"/>
<dbReference type="Pfam" id="PF13524">
    <property type="entry name" value="Glyco_trans_1_2"/>
    <property type="match status" value="1"/>
</dbReference>
<feature type="domain" description="Spore protein YkvP/CgeB glycosyl transferase-like" evidence="1">
    <location>
        <begin position="258"/>
        <end position="402"/>
    </location>
</feature>
<sequence>MSDKCLVMFCGGVETQEFFSYELAKEFDRLGYRIFFYNLMSDELSFRQLKAFVEDARRTGSSIYMLSFNFNGLAGERFLYADDGSVFWDTQDIPCMNIVLDHPFYYHKYIAKLPVRYRQVSIDKNHEAYMKRFFPGIKLAGFLPLAGTMLETGEDLIPWEERPMDIVMTGNYTRPETFDRYIAHLDREYRDFYHEILDVQLANPDKTLEQIAEPMLVRELDGQGSDNGKLSDDDIKSCYANMIFIDLWARFHYRGMAVAELADAGFRVDVFGAGWEALECRCKDNIICHGPGDSKKCLEALAQAKVGLNVMPWFKDGAHDRIFNTMLNGAAVLTDGSRYLNQILTDGKDAVFYSLKGRDGRMSGLVEGAHRLLNSQYGSKVAHAGMELALAGHTWAHRARTLDDWLTLM</sequence>
<evidence type="ECO:0000259" key="1">
    <source>
        <dbReference type="Pfam" id="PF13524"/>
    </source>
</evidence>
<name>B7ARH3_9FIRM</name>
<evidence type="ECO:0000313" key="2">
    <source>
        <dbReference type="EMBL" id="EEC57169.1"/>
    </source>
</evidence>
<reference evidence="2 3" key="1">
    <citation type="submission" date="2008-11" db="EMBL/GenBank/DDBJ databases">
        <title>Draft genome sequence of Bacteroides pectinophilus (ATCC 43243).</title>
        <authorList>
            <person name="Sudarsanam P."/>
            <person name="Ley R."/>
            <person name="Guruge J."/>
            <person name="Turnbaugh P.J."/>
            <person name="Mahowald M."/>
            <person name="Liep D."/>
            <person name="Gordon J."/>
        </authorList>
    </citation>
    <scope>NUCLEOTIDE SEQUENCE [LARGE SCALE GENOMIC DNA]</scope>
    <source>
        <strain evidence="2 3">ATCC 43243</strain>
    </source>
</reference>